<organism evidence="7 8">
    <name type="scientific">Thelohanellus kitauei</name>
    <name type="common">Myxosporean</name>
    <dbReference type="NCBI Taxonomy" id="669202"/>
    <lineage>
        <taxon>Eukaryota</taxon>
        <taxon>Metazoa</taxon>
        <taxon>Cnidaria</taxon>
        <taxon>Myxozoa</taxon>
        <taxon>Myxosporea</taxon>
        <taxon>Bivalvulida</taxon>
        <taxon>Platysporina</taxon>
        <taxon>Myxobolidae</taxon>
        <taxon>Thelohanellus</taxon>
    </lineage>
</organism>
<name>A0A0C2M6S7_THEKT</name>
<feature type="domain" description="AMP-dependent synthetase/ligase" evidence="6">
    <location>
        <begin position="129"/>
        <end position="291"/>
    </location>
</feature>
<evidence type="ECO:0000313" key="8">
    <source>
        <dbReference type="Proteomes" id="UP000031668"/>
    </source>
</evidence>
<reference evidence="7 8" key="1">
    <citation type="journal article" date="2014" name="Genome Biol. Evol.">
        <title>The genome of the myxosporean Thelohanellus kitauei shows adaptations to nutrient acquisition within its fish host.</title>
        <authorList>
            <person name="Yang Y."/>
            <person name="Xiong J."/>
            <person name="Zhou Z."/>
            <person name="Huo F."/>
            <person name="Miao W."/>
            <person name="Ran C."/>
            <person name="Liu Y."/>
            <person name="Zhang J."/>
            <person name="Feng J."/>
            <person name="Wang M."/>
            <person name="Wang M."/>
            <person name="Wang L."/>
            <person name="Yao B."/>
        </authorList>
    </citation>
    <scope>NUCLEOTIDE SEQUENCE [LARGE SCALE GENOMIC DNA]</scope>
    <source>
        <strain evidence="7">Wuqing</strain>
    </source>
</reference>
<dbReference type="EC" id="6.2.1.3" evidence="5"/>
<protein>
    <recommendedName>
        <fullName evidence="5">long-chain-fatty-acid--CoA ligase</fullName>
        <ecNumber evidence="5">6.2.1.3</ecNumber>
    </recommendedName>
</protein>
<evidence type="ECO:0000256" key="4">
    <source>
        <dbReference type="ARBA" id="ARBA00022840"/>
    </source>
</evidence>
<evidence type="ECO:0000259" key="6">
    <source>
        <dbReference type="Pfam" id="PF00501"/>
    </source>
</evidence>
<accession>A0A0C2M6S7</accession>
<evidence type="ECO:0000256" key="3">
    <source>
        <dbReference type="ARBA" id="ARBA00022832"/>
    </source>
</evidence>
<dbReference type="InterPro" id="IPR020845">
    <property type="entry name" value="AMP-binding_CS"/>
</dbReference>
<dbReference type="Pfam" id="PF00501">
    <property type="entry name" value="AMP-binding"/>
    <property type="match status" value="1"/>
</dbReference>
<comment type="caution">
    <text evidence="7">The sequence shown here is derived from an EMBL/GenBank/DDBJ whole genome shotgun (WGS) entry which is preliminary data.</text>
</comment>
<dbReference type="Gene3D" id="3.40.50.980">
    <property type="match status" value="1"/>
</dbReference>
<dbReference type="PROSITE" id="PS00455">
    <property type="entry name" value="AMP_BINDING"/>
    <property type="match status" value="1"/>
</dbReference>
<evidence type="ECO:0000256" key="1">
    <source>
        <dbReference type="ARBA" id="ARBA00022598"/>
    </source>
</evidence>
<keyword evidence="2" id="KW-0547">Nucleotide-binding</keyword>
<proteinExistence type="predicted"/>
<dbReference type="PANTHER" id="PTHR43272">
    <property type="entry name" value="LONG-CHAIN-FATTY-ACID--COA LIGASE"/>
    <property type="match status" value="1"/>
</dbReference>
<keyword evidence="3" id="KW-0276">Fatty acid metabolism</keyword>
<dbReference type="Proteomes" id="UP000031668">
    <property type="component" value="Unassembled WGS sequence"/>
</dbReference>
<dbReference type="GO" id="GO:0005886">
    <property type="term" value="C:plasma membrane"/>
    <property type="evidence" value="ECO:0007669"/>
    <property type="project" value="TreeGrafter"/>
</dbReference>
<dbReference type="InterPro" id="IPR000873">
    <property type="entry name" value="AMP-dep_synth/lig_dom"/>
</dbReference>
<dbReference type="AlphaFoldDB" id="A0A0C2M6S7"/>
<keyword evidence="1" id="KW-0436">Ligase</keyword>
<dbReference type="OrthoDB" id="6017841at2759"/>
<keyword evidence="8" id="KW-1185">Reference proteome</keyword>
<dbReference type="EMBL" id="JWZT01004879">
    <property type="protein sequence ID" value="KII62730.1"/>
    <property type="molecule type" value="Genomic_DNA"/>
</dbReference>
<dbReference type="GO" id="GO:0005783">
    <property type="term" value="C:endoplasmic reticulum"/>
    <property type="evidence" value="ECO:0007669"/>
    <property type="project" value="TreeGrafter"/>
</dbReference>
<gene>
    <name evidence="7" type="ORF">RF11_02849</name>
</gene>
<dbReference type="GO" id="GO:0004467">
    <property type="term" value="F:long-chain fatty acid-CoA ligase activity"/>
    <property type="evidence" value="ECO:0007669"/>
    <property type="project" value="UniProtKB-EC"/>
</dbReference>
<sequence>MTEVYKFKKLSLLESKKPHEKIVVSIFNAVGYGLSNLSLIKNWNKKGIPQSRKAFRVQSYSYQENGETIYRRLEAKDGLLSSFYDVSSCFEIFTKSVSEYKDSPCMGERKILNVLHSSNSPNNIKYELSDFIWYTYGQIFYEICSISRGLKSVGIGSGQKILFFADTCKEWMVLAFSSMKIGAILVTAYSSLIDECIEYIMQLTKPVAVFVDSKTIKRILPILPKVPEIKTVIFNNTALDDHQKFEAIRYEQLKRSAETENTTDIKDDEFVSSPDDTLIIMFTSGSTGVPKEIAVFSFGGRVGYCRPLTLLSISPGLSQHCKGDLELLKPSTVFTVPLVLERIKSGILDKIKSQKRMVVLIFEAAYNMRAHYYSKGYDTPILNK</sequence>
<dbReference type="GO" id="GO:0005811">
    <property type="term" value="C:lipid droplet"/>
    <property type="evidence" value="ECO:0007669"/>
    <property type="project" value="TreeGrafter"/>
</dbReference>
<evidence type="ECO:0000256" key="2">
    <source>
        <dbReference type="ARBA" id="ARBA00022741"/>
    </source>
</evidence>
<dbReference type="PANTHER" id="PTHR43272:SF33">
    <property type="entry name" value="AMP-BINDING DOMAIN-CONTAINING PROTEIN-RELATED"/>
    <property type="match status" value="1"/>
</dbReference>
<dbReference type="GO" id="GO:0005524">
    <property type="term" value="F:ATP binding"/>
    <property type="evidence" value="ECO:0007669"/>
    <property type="project" value="UniProtKB-KW"/>
</dbReference>
<dbReference type="GO" id="GO:0035336">
    <property type="term" value="P:long-chain fatty-acyl-CoA metabolic process"/>
    <property type="evidence" value="ECO:0007669"/>
    <property type="project" value="TreeGrafter"/>
</dbReference>
<keyword evidence="3" id="KW-0443">Lipid metabolism</keyword>
<evidence type="ECO:0000313" key="7">
    <source>
        <dbReference type="EMBL" id="KII62730.1"/>
    </source>
</evidence>
<keyword evidence="4" id="KW-0067">ATP-binding</keyword>
<dbReference type="GO" id="GO:0030182">
    <property type="term" value="P:neuron differentiation"/>
    <property type="evidence" value="ECO:0007669"/>
    <property type="project" value="TreeGrafter"/>
</dbReference>
<evidence type="ECO:0000256" key="5">
    <source>
        <dbReference type="ARBA" id="ARBA00026121"/>
    </source>
</evidence>
<dbReference type="SUPFAM" id="SSF56801">
    <property type="entry name" value="Acetyl-CoA synthetase-like"/>
    <property type="match status" value="1"/>
</dbReference>